<evidence type="ECO:0000259" key="1">
    <source>
        <dbReference type="Pfam" id="PF02627"/>
    </source>
</evidence>
<sequence length="284" mass="31402">MIIEKDWISKNGRIFRNPDTIIPYYSLDLCLGKHEKKENMNSFLKIPVIVLLMIVVGLPSGVNAQQESTVEEPLSRKYQSIISIAALTAKGDLIKLKPELNAGLDAGLTINQIKEVLIHLYAYCGFPRSIRGLQTFMEVLNERKAKGINDETGADASPISQEPNKYERGKKVLGELTKAPQNGALTGYSAFAPVIDTFLKEHLFADIFERDVLTYTERELVTISVISAIGGAEPMLRSHLNICISLGLTSLQLKQFISVIKSTAAEKEANDAQTVLDEVLKNAR</sequence>
<gene>
    <name evidence="2" type="ORF">AQPE_2154</name>
</gene>
<dbReference type="AlphaFoldDB" id="A0A5K7S925"/>
<dbReference type="InterPro" id="IPR029032">
    <property type="entry name" value="AhpD-like"/>
</dbReference>
<protein>
    <submittedName>
        <fullName evidence="2">Transcriptional regulator</fullName>
    </submittedName>
</protein>
<dbReference type="SUPFAM" id="SSF69118">
    <property type="entry name" value="AhpD-like"/>
    <property type="match status" value="1"/>
</dbReference>
<dbReference type="GO" id="GO:0051920">
    <property type="term" value="F:peroxiredoxin activity"/>
    <property type="evidence" value="ECO:0007669"/>
    <property type="project" value="InterPro"/>
</dbReference>
<dbReference type="PANTHER" id="PTHR33570:SF2">
    <property type="entry name" value="CARBOXYMUCONOLACTONE DECARBOXYLASE-LIKE DOMAIN-CONTAINING PROTEIN"/>
    <property type="match status" value="1"/>
</dbReference>
<dbReference type="Gene3D" id="1.20.1290.10">
    <property type="entry name" value="AhpD-like"/>
    <property type="match status" value="1"/>
</dbReference>
<evidence type="ECO:0000313" key="2">
    <source>
        <dbReference type="EMBL" id="BBE17995.1"/>
    </source>
</evidence>
<name>A0A5K7S925_9BACT</name>
<dbReference type="PANTHER" id="PTHR33570">
    <property type="entry name" value="4-CARBOXYMUCONOLACTONE DECARBOXYLASE FAMILY PROTEIN"/>
    <property type="match status" value="1"/>
</dbReference>
<dbReference type="KEGG" id="anf:AQPE_2154"/>
<dbReference type="Pfam" id="PF02627">
    <property type="entry name" value="CMD"/>
    <property type="match status" value="2"/>
</dbReference>
<keyword evidence="3" id="KW-1185">Reference proteome</keyword>
<reference evidence="2" key="1">
    <citation type="journal article" date="2020" name="Int. J. Syst. Evol. Microbiol.">
        <title>Aquipluma nitroreducens gen. nov. sp. nov., a novel facultatively anaerobic bacterium isolated from a freshwater lake.</title>
        <authorList>
            <person name="Watanabe M."/>
            <person name="Kojima H."/>
            <person name="Fukui M."/>
        </authorList>
    </citation>
    <scope>NUCLEOTIDE SEQUENCE</scope>
    <source>
        <strain evidence="2">MeG22</strain>
    </source>
</reference>
<dbReference type="EMBL" id="AP018694">
    <property type="protein sequence ID" value="BBE17995.1"/>
    <property type="molecule type" value="Genomic_DNA"/>
</dbReference>
<dbReference type="InterPro" id="IPR003779">
    <property type="entry name" value="CMD-like"/>
</dbReference>
<feature type="domain" description="Carboxymuconolactone decarboxylase-like" evidence="1">
    <location>
        <begin position="198"/>
        <end position="276"/>
    </location>
</feature>
<dbReference type="Proteomes" id="UP001193389">
    <property type="component" value="Chromosome"/>
</dbReference>
<organism evidence="2 3">
    <name type="scientific">Aquipluma nitroreducens</name>
    <dbReference type="NCBI Taxonomy" id="2010828"/>
    <lineage>
        <taxon>Bacteria</taxon>
        <taxon>Pseudomonadati</taxon>
        <taxon>Bacteroidota</taxon>
        <taxon>Bacteroidia</taxon>
        <taxon>Marinilabiliales</taxon>
        <taxon>Prolixibacteraceae</taxon>
        <taxon>Aquipluma</taxon>
    </lineage>
</organism>
<proteinExistence type="predicted"/>
<feature type="domain" description="Carboxymuconolactone decarboxylase-like" evidence="1">
    <location>
        <begin position="69"/>
        <end position="132"/>
    </location>
</feature>
<evidence type="ECO:0000313" key="3">
    <source>
        <dbReference type="Proteomes" id="UP001193389"/>
    </source>
</evidence>
<accession>A0A5K7S925</accession>
<dbReference type="InterPro" id="IPR052512">
    <property type="entry name" value="4CMD/NDH-1_regulator"/>
</dbReference>